<keyword evidence="2" id="KW-0378">Hydrolase</keyword>
<feature type="non-terminal residue" evidence="2">
    <location>
        <position position="900"/>
    </location>
</feature>
<dbReference type="Proteomes" id="UP000319836">
    <property type="component" value="Unassembled WGS sequence"/>
</dbReference>
<dbReference type="Pfam" id="PF05547">
    <property type="entry name" value="Peptidase_M6"/>
    <property type="match status" value="1"/>
</dbReference>
<proteinExistence type="predicted"/>
<dbReference type="GO" id="GO:0008237">
    <property type="term" value="F:metallopeptidase activity"/>
    <property type="evidence" value="ECO:0007669"/>
    <property type="project" value="UniProtKB-KW"/>
</dbReference>
<protein>
    <submittedName>
        <fullName evidence="2">M6 family metalloprotease domain-containing protein</fullName>
    </submittedName>
</protein>
<dbReference type="SUPFAM" id="SSF55486">
    <property type="entry name" value="Metalloproteases ('zincins'), catalytic domain"/>
    <property type="match status" value="1"/>
</dbReference>
<dbReference type="NCBIfam" id="TIGR03296">
    <property type="entry name" value="M6dom_TIGR03296"/>
    <property type="match status" value="1"/>
</dbReference>
<comment type="caution">
    <text evidence="2">The sequence shown here is derived from an EMBL/GenBank/DDBJ whole genome shotgun (WGS) entry which is preliminary data.</text>
</comment>
<dbReference type="InterPro" id="IPR008757">
    <property type="entry name" value="Peptidase_M6-like_domain"/>
</dbReference>
<organism evidence="2 3">
    <name type="scientific">Eiseniibacteriota bacterium</name>
    <dbReference type="NCBI Taxonomy" id="2212470"/>
    <lineage>
        <taxon>Bacteria</taxon>
        <taxon>Candidatus Eiseniibacteriota</taxon>
    </lineage>
</organism>
<dbReference type="AlphaFoldDB" id="A0A538U5S3"/>
<dbReference type="PANTHER" id="PTHR41775">
    <property type="entry name" value="SECRETED PROTEIN-RELATED"/>
    <property type="match status" value="1"/>
</dbReference>
<dbReference type="PANTHER" id="PTHR41775:SF1">
    <property type="entry name" value="PEPTIDASE M6-LIKE DOMAIN-CONTAINING PROTEIN"/>
    <property type="match status" value="1"/>
</dbReference>
<sequence length="900" mass="96189">MPTRTGEVPPLVADAFHAGRFELPHIPILGTSAAAVIGTWTVPIILVDFTDQPLTYSNTSEWDRALFDTTGSTPTGSVFDYYQWVSGNRLRVIGKVVAVVHLDQTKGYYANNSWGLSSSTPLNSAGALMDALGKCEKQVNWSDFDRDLDGYVDMMWVLHSGLGGENVVTRQDLWSMTSRLSAWSGSGAYTTSDPVPGSTLMKEKIDRFSVLPEMSAFHIGSHAEIGVFCHEFGHALGLPDLYDTAPVTRSFNVGPGCWSLMSTGAYGTDNLSPEYPSHLGAWSMVYLGWRQPVRPTNDTLVTLKPIEAGGDVLELWFQGESNPEHFLIENREPIGFDRNLLQPGALVSQVDDVTMISAMASNRVNTGSYPGLRVVEADGRSDLFQGINRADRGDPMPGSSALTRWADDTTPNSRSRFGNVTNVGLRDITLVGADVRFTALVRSPGWEPARNHSGASFNPVAGTSSGARAVPVDGGGVASVSSELVAGIPQIVFRSRRVDGTWEPPLTISQSPSSAIDPTVCAIPGGDVCVAWSDARNGPNELYFRSRIRGLWTAERRLTDLPGYSRGPSLVADGFGSVHLAWQYSDGFGIHVLFMRFTYLSPFGDPVPVSGSGAVPGSPVVAMAPNGSSYIVWADQSANSSGVWFSHFSPDSGVAAPHRLVSAQNGLLPSVDATVDAAGALDLLWASSGTSGSDLHFQSRLGVTVQDTTIAHRGQPIQDFMIAIDPSGTKHVVMEAATSGSSQVLYKAWHPSGGWDIGNTEVTGTSDGVAVLPAVVPRDQTSLVVLYTGYVQNVPAFMERDRNTQAQPITAVADPGPSNRSGFLRGGPNPLRAGDRLRLVGHGATPPGALEVFDLSGRRVARAAIVADGGDWKAEIPGNETRSWPAGVYFARWSESAARL</sequence>
<reference evidence="2 3" key="1">
    <citation type="journal article" date="2019" name="Nat. Microbiol.">
        <title>Mediterranean grassland soil C-N compound turnover is dependent on rainfall and depth, and is mediated by genomically divergent microorganisms.</title>
        <authorList>
            <person name="Diamond S."/>
            <person name="Andeer P.F."/>
            <person name="Li Z."/>
            <person name="Crits-Christoph A."/>
            <person name="Burstein D."/>
            <person name="Anantharaman K."/>
            <person name="Lane K.R."/>
            <person name="Thomas B.C."/>
            <person name="Pan C."/>
            <person name="Northen T.R."/>
            <person name="Banfield J.F."/>
        </authorList>
    </citation>
    <scope>NUCLEOTIDE SEQUENCE [LARGE SCALE GENOMIC DNA]</scope>
    <source>
        <strain evidence="2">WS_10</strain>
    </source>
</reference>
<name>A0A538U5S3_UNCEI</name>
<evidence type="ECO:0000313" key="2">
    <source>
        <dbReference type="EMBL" id="TMQ71217.1"/>
    </source>
</evidence>
<dbReference type="SUPFAM" id="SSF89372">
    <property type="entry name" value="Fucose-specific lectin"/>
    <property type="match status" value="1"/>
</dbReference>
<gene>
    <name evidence="2" type="ORF">E6K80_06240</name>
</gene>
<dbReference type="EMBL" id="VBPA01000142">
    <property type="protein sequence ID" value="TMQ71217.1"/>
    <property type="molecule type" value="Genomic_DNA"/>
</dbReference>
<evidence type="ECO:0000259" key="1">
    <source>
        <dbReference type="Pfam" id="PF05547"/>
    </source>
</evidence>
<keyword evidence="2" id="KW-0645">Protease</keyword>
<dbReference type="GO" id="GO:0006508">
    <property type="term" value="P:proteolysis"/>
    <property type="evidence" value="ECO:0007669"/>
    <property type="project" value="UniProtKB-KW"/>
</dbReference>
<accession>A0A538U5S3</accession>
<keyword evidence="2" id="KW-0482">Metalloprotease</keyword>
<evidence type="ECO:0000313" key="3">
    <source>
        <dbReference type="Proteomes" id="UP000319836"/>
    </source>
</evidence>
<feature type="domain" description="Peptidase M6-like" evidence="1">
    <location>
        <begin position="76"/>
        <end position="269"/>
    </location>
</feature>